<name>A0ABU7MGL4_9ACTN</name>
<dbReference type="Gene3D" id="1.10.357.10">
    <property type="entry name" value="Tetracycline Repressor, domain 2"/>
    <property type="match status" value="1"/>
</dbReference>
<feature type="domain" description="HTH tetR-type" evidence="3">
    <location>
        <begin position="6"/>
        <end position="66"/>
    </location>
</feature>
<evidence type="ECO:0000313" key="4">
    <source>
        <dbReference type="EMBL" id="MEE3852266.1"/>
    </source>
</evidence>
<evidence type="ECO:0000259" key="3">
    <source>
        <dbReference type="PROSITE" id="PS50977"/>
    </source>
</evidence>
<sequence length="199" mass="21465">MTERRADRRERFMSAALEVFGTQGYSGGTVSAICSVAGLSRRQFYESFDSREDLLIAVYDLIHAEARTAVAAAFAGVDDPAATIADRARPAIAAFFDSVAADPRRMRIAFVEVGGVSARVEGHRVRSREEWTAFFDGAAAAILGPDETGFGFAYEAAAFIGALTATGHRWASSTHRPEQETVVEMLVAMIEALAATHRT</sequence>
<keyword evidence="1 2" id="KW-0238">DNA-binding</keyword>
<protein>
    <submittedName>
        <fullName evidence="4">TetR/AcrR family transcriptional regulator</fullName>
    </submittedName>
</protein>
<evidence type="ECO:0000256" key="1">
    <source>
        <dbReference type="ARBA" id="ARBA00023125"/>
    </source>
</evidence>
<feature type="DNA-binding region" description="H-T-H motif" evidence="2">
    <location>
        <begin position="29"/>
        <end position="48"/>
    </location>
</feature>
<dbReference type="InterPro" id="IPR001647">
    <property type="entry name" value="HTH_TetR"/>
</dbReference>
<comment type="caution">
    <text evidence="4">The sequence shown here is derived from an EMBL/GenBank/DDBJ whole genome shotgun (WGS) entry which is preliminary data.</text>
</comment>
<dbReference type="SUPFAM" id="SSF46689">
    <property type="entry name" value="Homeodomain-like"/>
    <property type="match status" value="1"/>
</dbReference>
<dbReference type="RefSeq" id="WP_330434279.1">
    <property type="nucleotide sequence ID" value="NZ_JAZDUF010000005.1"/>
</dbReference>
<dbReference type="PROSITE" id="PS50977">
    <property type="entry name" value="HTH_TETR_2"/>
    <property type="match status" value="1"/>
</dbReference>
<keyword evidence="5" id="KW-1185">Reference proteome</keyword>
<evidence type="ECO:0000256" key="2">
    <source>
        <dbReference type="PROSITE-ProRule" id="PRU00335"/>
    </source>
</evidence>
<evidence type="ECO:0000313" key="5">
    <source>
        <dbReference type="Proteomes" id="UP001347146"/>
    </source>
</evidence>
<dbReference type="Proteomes" id="UP001347146">
    <property type="component" value="Unassembled WGS sequence"/>
</dbReference>
<dbReference type="PRINTS" id="PR00455">
    <property type="entry name" value="HTHTETR"/>
</dbReference>
<dbReference type="PANTHER" id="PTHR30055:SF226">
    <property type="entry name" value="HTH-TYPE TRANSCRIPTIONAL REGULATOR PKSA"/>
    <property type="match status" value="1"/>
</dbReference>
<reference evidence="4 5" key="1">
    <citation type="submission" date="2024-01" db="EMBL/GenBank/DDBJ databases">
        <title>Draft genome sequence of Gordonia sp. LSe1-13.</title>
        <authorList>
            <person name="Suphannarot A."/>
            <person name="Mingma R."/>
        </authorList>
    </citation>
    <scope>NUCLEOTIDE SEQUENCE [LARGE SCALE GENOMIC DNA]</scope>
    <source>
        <strain evidence="4 5">LSe1-13</strain>
    </source>
</reference>
<dbReference type="PANTHER" id="PTHR30055">
    <property type="entry name" value="HTH-TYPE TRANSCRIPTIONAL REGULATOR RUTR"/>
    <property type="match status" value="1"/>
</dbReference>
<dbReference type="InterPro" id="IPR050109">
    <property type="entry name" value="HTH-type_TetR-like_transc_reg"/>
</dbReference>
<dbReference type="Pfam" id="PF00440">
    <property type="entry name" value="TetR_N"/>
    <property type="match status" value="1"/>
</dbReference>
<dbReference type="InterPro" id="IPR009057">
    <property type="entry name" value="Homeodomain-like_sf"/>
</dbReference>
<organism evidence="4 5">
    <name type="scientific">Gordonia sesuvii</name>
    <dbReference type="NCBI Taxonomy" id="3116777"/>
    <lineage>
        <taxon>Bacteria</taxon>
        <taxon>Bacillati</taxon>
        <taxon>Actinomycetota</taxon>
        <taxon>Actinomycetes</taxon>
        <taxon>Mycobacteriales</taxon>
        <taxon>Gordoniaceae</taxon>
        <taxon>Gordonia</taxon>
    </lineage>
</organism>
<gene>
    <name evidence="4" type="ORF">VZC37_18140</name>
</gene>
<dbReference type="EMBL" id="JAZDUF010000005">
    <property type="protein sequence ID" value="MEE3852266.1"/>
    <property type="molecule type" value="Genomic_DNA"/>
</dbReference>
<proteinExistence type="predicted"/>
<accession>A0ABU7MGL4</accession>